<evidence type="ECO:0000256" key="19">
    <source>
        <dbReference type="PROSITE-ProRule" id="PRU00333"/>
    </source>
</evidence>
<evidence type="ECO:0000256" key="15">
    <source>
        <dbReference type="ARBA" id="ARBA00023167"/>
    </source>
</evidence>
<evidence type="ECO:0000256" key="20">
    <source>
        <dbReference type="SAM" id="MobiDB-lite"/>
    </source>
</evidence>
<dbReference type="Gene3D" id="3.20.20.20">
    <property type="entry name" value="Dihydropteroate synthase-like"/>
    <property type="match status" value="1"/>
</dbReference>
<dbReference type="EC" id="2.1.1.13" evidence="6"/>
<dbReference type="InterPro" id="IPR003759">
    <property type="entry name" value="Cbl-bd_cap"/>
</dbReference>
<evidence type="ECO:0000259" key="24">
    <source>
        <dbReference type="PROSITE" id="PS51337"/>
    </source>
</evidence>
<dbReference type="Pfam" id="PF02310">
    <property type="entry name" value="B12-binding"/>
    <property type="match status" value="1"/>
</dbReference>
<feature type="domain" description="Pterin-binding" evidence="22">
    <location>
        <begin position="359"/>
        <end position="603"/>
    </location>
</feature>
<comment type="catalytic activity">
    <reaction evidence="1">
        <text>(6S)-5-methyl-5,6,7,8-tetrahydrofolate + L-homocysteine = (6S)-5,6,7,8-tetrahydrofolate + L-methionine</text>
        <dbReference type="Rhea" id="RHEA:11172"/>
        <dbReference type="ChEBI" id="CHEBI:18608"/>
        <dbReference type="ChEBI" id="CHEBI:57453"/>
        <dbReference type="ChEBI" id="CHEBI:57844"/>
        <dbReference type="ChEBI" id="CHEBI:58199"/>
        <dbReference type="EC" id="2.1.1.13"/>
    </reaction>
</comment>
<dbReference type="Proteomes" id="UP000462865">
    <property type="component" value="Unassembled WGS sequence"/>
</dbReference>
<evidence type="ECO:0000313" key="27">
    <source>
        <dbReference type="Proteomes" id="UP000285258"/>
    </source>
</evidence>
<dbReference type="PROSITE" id="PS51332">
    <property type="entry name" value="B12_BINDING"/>
    <property type="match status" value="1"/>
</dbReference>
<evidence type="ECO:0000256" key="18">
    <source>
        <dbReference type="ARBA" id="ARBA00031040"/>
    </source>
</evidence>
<evidence type="ECO:0000313" key="28">
    <source>
        <dbReference type="Proteomes" id="UP000462865"/>
    </source>
</evidence>
<dbReference type="Gene3D" id="3.20.20.330">
    <property type="entry name" value="Homocysteine-binding-like domain"/>
    <property type="match status" value="1"/>
</dbReference>
<evidence type="ECO:0000256" key="11">
    <source>
        <dbReference type="ARBA" id="ARBA00022679"/>
    </source>
</evidence>
<dbReference type="Gene3D" id="1.10.1240.10">
    <property type="entry name" value="Methionine synthase domain"/>
    <property type="match status" value="1"/>
</dbReference>
<dbReference type="SUPFAM" id="SSF52242">
    <property type="entry name" value="Cobalamin (vitamin B12)-binding domain"/>
    <property type="match status" value="1"/>
</dbReference>
<feature type="domain" description="Hcy-binding" evidence="21">
    <location>
        <begin position="46"/>
        <end position="327"/>
    </location>
</feature>
<proteinExistence type="inferred from homology"/>
<sequence length="881" mass="91190">MDENKPAASAPARSGAGRAAGATARTAVSAPAGLPDPLAGLRIADAHLERVLRGQDFLVQDGAMGTLLQERGLTAHGELPDLLNLHDPDAIVDIHAGYVRAGAEMITTNTFGANAHKLEGRATVADVYRAAAANARTAGARYVAGGLGPIGVLLEPLGTLPFEAAYQIFAEQVRAVVEAGCDIVLIETMTDLREAKAAVLAAKDFSDLPIFASMTFGEDGRTFLGTPPGVAAAVLSSLGAHVVGVNCSLGPAELEPVARELVRCARCPVVVRPNAGLPHVVEGRTVYDVEPAEFAAVMERIVEAGASVVGGCCGTNPAFTAELAALVAGRTPVPRTPPSAFTVTSAQEVVELSEGRADAVVIGERINPTGKPKLKAVLREGDYDYLVGEAVAQQEAGAAILDVNVGLPELDEPAVLAAAVGRLQATVTAPLQVDSSDPAAIEAAVRGYAGKPLVNSVNGKRENLDAVLPVVARYGCAVVGLTLDEDGIPPTAEGRLAVAERIVAAAEAHGIPRCDVAIDCLVMAAATNQDEVREILRAVRLVKERLGVRTVLGVSNVSFGLPQRGLVNATFLAAALAAGLDLPILNPLNARCRDTVEAWRVLNGQDRGAAAYVERYAGAPDPYAVRGASGAPGGVADAGAAAPEGERSPVAGPDGAAGMPVPPALADAAEEVRAMERLILTGRATPMAAATERLLEGHDALDVIDGVFIPALDAVGERFERGEFFLPQLMASAEAVKAGFDVVRSRQGEAAPTDDGKAIVLATVQGDIHDIGKNIVRMLLENYGYRVIDLGRDVAPERVVQAVREHGARLVGLSALMTTTVKAMEQTIALLHEQVPGTAVFVGGAVLTADYAREIGADYYGKDAAEAARIAERFFAAHPAI</sequence>
<dbReference type="InterPro" id="IPR003726">
    <property type="entry name" value="HCY_dom"/>
</dbReference>
<dbReference type="GO" id="GO:0050667">
    <property type="term" value="P:homocysteine metabolic process"/>
    <property type="evidence" value="ECO:0007669"/>
    <property type="project" value="TreeGrafter"/>
</dbReference>
<dbReference type="Gene3D" id="3.40.50.280">
    <property type="entry name" value="Cobalamin-binding domain"/>
    <property type="match status" value="1"/>
</dbReference>
<comment type="cofactor">
    <cofactor evidence="3">
        <name>methylcob(III)alamin</name>
        <dbReference type="ChEBI" id="CHEBI:28115"/>
    </cofactor>
</comment>
<keyword evidence="9" id="KW-0028">Amino-acid biosynthesis</keyword>
<gene>
    <name evidence="26" type="ORF">DMP12_06865</name>
    <name evidence="25" type="ORF">GKG38_08410</name>
</gene>
<evidence type="ECO:0000256" key="9">
    <source>
        <dbReference type="ARBA" id="ARBA00022605"/>
    </source>
</evidence>
<evidence type="ECO:0000256" key="12">
    <source>
        <dbReference type="ARBA" id="ARBA00022691"/>
    </source>
</evidence>
<evidence type="ECO:0000256" key="4">
    <source>
        <dbReference type="ARBA" id="ARBA00005178"/>
    </source>
</evidence>
<evidence type="ECO:0000259" key="22">
    <source>
        <dbReference type="PROSITE" id="PS50972"/>
    </source>
</evidence>
<evidence type="ECO:0000256" key="2">
    <source>
        <dbReference type="ARBA" id="ARBA00001947"/>
    </source>
</evidence>
<dbReference type="EMBL" id="WKZA01000034">
    <property type="protein sequence ID" value="MSA95075.1"/>
    <property type="molecule type" value="Genomic_DNA"/>
</dbReference>
<dbReference type="InterPro" id="IPR011005">
    <property type="entry name" value="Dihydropteroate_synth-like_sf"/>
</dbReference>
<accession>A0A423UKX4</accession>
<dbReference type="Pfam" id="PF02607">
    <property type="entry name" value="B12-binding_2"/>
    <property type="match status" value="1"/>
</dbReference>
<name>A0A423UKX4_9ACTN</name>
<dbReference type="InterPro" id="IPR000489">
    <property type="entry name" value="Pterin-binding_dom"/>
</dbReference>
<dbReference type="SMART" id="SM01018">
    <property type="entry name" value="B12-binding_2"/>
    <property type="match status" value="1"/>
</dbReference>
<evidence type="ECO:0000256" key="14">
    <source>
        <dbReference type="ARBA" id="ARBA00022833"/>
    </source>
</evidence>
<reference evidence="25 28" key="4">
    <citation type="journal article" date="2019" name="Nat. Med.">
        <title>A library of human gut bacterial isolates paired with longitudinal multiomics data enables mechanistic microbiome research.</title>
        <authorList>
            <person name="Poyet M."/>
            <person name="Groussin M."/>
            <person name="Gibbons S.M."/>
            <person name="Avila-Pacheco J."/>
            <person name="Jiang X."/>
            <person name="Kearney S.M."/>
            <person name="Perrotta A.R."/>
            <person name="Berdy B."/>
            <person name="Zhao S."/>
            <person name="Lieberman T.D."/>
            <person name="Swanson P.K."/>
            <person name="Smith M."/>
            <person name="Roesemann S."/>
            <person name="Alexander J.E."/>
            <person name="Rich S.A."/>
            <person name="Livny J."/>
            <person name="Vlamakis H."/>
            <person name="Clish C."/>
            <person name="Bullock K."/>
            <person name="Deik A."/>
            <person name="Scott J."/>
            <person name="Pierce K.A."/>
            <person name="Xavier R.J."/>
            <person name="Alm E.J."/>
        </authorList>
    </citation>
    <scope>NUCLEOTIDE SEQUENCE [LARGE SCALE GENOMIC DNA]</scope>
    <source>
        <strain evidence="25 28">BIOML-A1</strain>
    </source>
</reference>
<keyword evidence="14 19" id="KW-0862">Zinc</keyword>
<dbReference type="EMBL" id="QIBW01000006">
    <property type="protein sequence ID" value="ROT90254.1"/>
    <property type="molecule type" value="Genomic_DNA"/>
</dbReference>
<comment type="function">
    <text evidence="17">Catalyzes the transfer of a methyl group from methyl-cobalamin to homocysteine, yielding enzyme-bound cob(I)alamin and methionine. Subsequently, remethylates the cofactor using methyltetrahydrofolate.</text>
</comment>
<dbReference type="InterPro" id="IPR050554">
    <property type="entry name" value="Met_Synthase/Corrinoid"/>
</dbReference>
<keyword evidence="16" id="KW-0170">Cobalt</keyword>
<reference evidence="27" key="1">
    <citation type="submission" date="2018-05" db="EMBL/GenBank/DDBJ databases">
        <title>Genome Sequencing of selected type strains of the family Eggerthellaceae.</title>
        <authorList>
            <person name="Danylec N."/>
            <person name="Stoll D.A."/>
            <person name="Doetsch A."/>
            <person name="Huch M."/>
        </authorList>
    </citation>
    <scope>NUCLEOTIDE SEQUENCE [LARGE SCALE GENOMIC DNA]</scope>
    <source>
        <strain evidence="27">DSM 27213</strain>
    </source>
</reference>
<dbReference type="GO" id="GO:0046872">
    <property type="term" value="F:metal ion binding"/>
    <property type="evidence" value="ECO:0007669"/>
    <property type="project" value="UniProtKB-KW"/>
</dbReference>
<feature type="domain" description="B12-binding" evidence="23">
    <location>
        <begin position="756"/>
        <end position="881"/>
    </location>
</feature>
<keyword evidence="8 19" id="KW-0489">Methyltransferase</keyword>
<dbReference type="AlphaFoldDB" id="A0A423UKX4"/>
<evidence type="ECO:0000259" key="21">
    <source>
        <dbReference type="PROSITE" id="PS50970"/>
    </source>
</evidence>
<dbReference type="Proteomes" id="UP000285258">
    <property type="component" value="Unassembled WGS sequence"/>
</dbReference>
<evidence type="ECO:0000256" key="8">
    <source>
        <dbReference type="ARBA" id="ARBA00022603"/>
    </source>
</evidence>
<dbReference type="GO" id="GO:0046653">
    <property type="term" value="P:tetrahydrofolate metabolic process"/>
    <property type="evidence" value="ECO:0007669"/>
    <property type="project" value="TreeGrafter"/>
</dbReference>
<evidence type="ECO:0000259" key="23">
    <source>
        <dbReference type="PROSITE" id="PS51332"/>
    </source>
</evidence>
<comment type="cofactor">
    <cofactor evidence="2 19">
        <name>Zn(2+)</name>
        <dbReference type="ChEBI" id="CHEBI:29105"/>
    </cofactor>
</comment>
<keyword evidence="13 19" id="KW-0479">Metal-binding</keyword>
<dbReference type="PROSITE" id="PS51337">
    <property type="entry name" value="B12_BINDING_NTER"/>
    <property type="match status" value="1"/>
</dbReference>
<evidence type="ECO:0000313" key="25">
    <source>
        <dbReference type="EMBL" id="MSA95075.1"/>
    </source>
</evidence>
<dbReference type="PROSITE" id="PS50972">
    <property type="entry name" value="PTERIN_BINDING"/>
    <property type="match status" value="1"/>
</dbReference>
<dbReference type="SUPFAM" id="SSF82282">
    <property type="entry name" value="Homocysteine S-methyltransferase"/>
    <property type="match status" value="1"/>
</dbReference>
<evidence type="ECO:0000313" key="26">
    <source>
        <dbReference type="EMBL" id="ROT90254.1"/>
    </source>
</evidence>
<keyword evidence="12" id="KW-0949">S-adenosyl-L-methionine</keyword>
<comment type="caution">
    <text evidence="26">The sequence shown here is derived from an EMBL/GenBank/DDBJ whole genome shotgun (WGS) entry which is preliminary data.</text>
</comment>
<dbReference type="UniPathway" id="UPA00051">
    <property type="reaction ID" value="UER00081"/>
</dbReference>
<keyword evidence="15" id="KW-0486">Methionine biosynthesis</keyword>
<dbReference type="SUPFAM" id="SSF47644">
    <property type="entry name" value="Methionine synthase domain"/>
    <property type="match status" value="1"/>
</dbReference>
<dbReference type="GO" id="GO:0005829">
    <property type="term" value="C:cytosol"/>
    <property type="evidence" value="ECO:0007669"/>
    <property type="project" value="TreeGrafter"/>
</dbReference>
<dbReference type="InterPro" id="IPR036594">
    <property type="entry name" value="Meth_synthase_dom"/>
</dbReference>
<dbReference type="GO" id="GO:0032259">
    <property type="term" value="P:methylation"/>
    <property type="evidence" value="ECO:0007669"/>
    <property type="project" value="UniProtKB-KW"/>
</dbReference>
<evidence type="ECO:0000256" key="5">
    <source>
        <dbReference type="ARBA" id="ARBA00010398"/>
    </source>
</evidence>
<dbReference type="InterPro" id="IPR036589">
    <property type="entry name" value="HCY_dom_sf"/>
</dbReference>
<dbReference type="InterPro" id="IPR006158">
    <property type="entry name" value="Cobalamin-bd"/>
</dbReference>
<reference evidence="26" key="2">
    <citation type="journal article" date="2019" name="Int. J. Syst. Evol. Microbiol.">
        <title>Gordonibacter faecihominis is a later heterotypic synonym of Gordonibacter urolithinfaciens.</title>
        <authorList>
            <person name="Danylec N."/>
            <person name="Stoll D.A."/>
            <person name="Huch M."/>
        </authorList>
    </citation>
    <scope>NUCLEOTIDE SEQUENCE</scope>
    <source>
        <strain evidence="26">DSM 27213</strain>
    </source>
</reference>
<keyword evidence="11 19" id="KW-0808">Transferase</keyword>
<comment type="pathway">
    <text evidence="4">Amino-acid biosynthesis; L-methionine biosynthesis via de novo pathway; L-methionine from L-homocysteine (MetH route): step 1/1.</text>
</comment>
<dbReference type="SUPFAM" id="SSF51717">
    <property type="entry name" value="Dihydropteroate synthetase-like"/>
    <property type="match status" value="1"/>
</dbReference>
<protein>
    <recommendedName>
        <fullName evidence="7">Methionine synthase</fullName>
        <ecNumber evidence="6">2.1.1.13</ecNumber>
    </recommendedName>
    <alternativeName>
        <fullName evidence="18">5-methyltetrahydrofolate--homocysteine methyltransferase</fullName>
    </alternativeName>
</protein>
<evidence type="ECO:0000256" key="13">
    <source>
        <dbReference type="ARBA" id="ARBA00022723"/>
    </source>
</evidence>
<evidence type="ECO:0000256" key="17">
    <source>
        <dbReference type="ARBA" id="ARBA00025552"/>
    </source>
</evidence>
<evidence type="ECO:0000256" key="3">
    <source>
        <dbReference type="ARBA" id="ARBA00001956"/>
    </source>
</evidence>
<dbReference type="PANTHER" id="PTHR45833:SF1">
    <property type="entry name" value="METHIONINE SYNTHASE"/>
    <property type="match status" value="1"/>
</dbReference>
<evidence type="ECO:0000256" key="7">
    <source>
        <dbReference type="ARBA" id="ARBA00013998"/>
    </source>
</evidence>
<evidence type="ECO:0000256" key="16">
    <source>
        <dbReference type="ARBA" id="ARBA00023285"/>
    </source>
</evidence>
<dbReference type="InterPro" id="IPR036724">
    <property type="entry name" value="Cobalamin-bd_sf"/>
</dbReference>
<dbReference type="GO" id="GO:0031419">
    <property type="term" value="F:cobalamin binding"/>
    <property type="evidence" value="ECO:0007669"/>
    <property type="project" value="UniProtKB-KW"/>
</dbReference>
<feature type="compositionally biased region" description="Low complexity" evidence="20">
    <location>
        <begin position="634"/>
        <end position="643"/>
    </location>
</feature>
<feature type="region of interest" description="Disordered" evidence="20">
    <location>
        <begin position="1"/>
        <end position="23"/>
    </location>
</feature>
<dbReference type="RefSeq" id="WP_096227159.1">
    <property type="nucleotide sequence ID" value="NZ_CP168029.1"/>
</dbReference>
<feature type="binding site" evidence="19">
    <location>
        <position position="247"/>
    </location>
    <ligand>
        <name>Zn(2+)</name>
        <dbReference type="ChEBI" id="CHEBI:29105"/>
    </ligand>
</feature>
<dbReference type="Pfam" id="PF00809">
    <property type="entry name" value="Pterin_bind"/>
    <property type="match status" value="1"/>
</dbReference>
<comment type="similarity">
    <text evidence="5">Belongs to the vitamin-B12 dependent methionine synthase family.</text>
</comment>
<organism evidence="26 27">
    <name type="scientific">Gordonibacter urolithinfaciens</name>
    <dbReference type="NCBI Taxonomy" id="1335613"/>
    <lineage>
        <taxon>Bacteria</taxon>
        <taxon>Bacillati</taxon>
        <taxon>Actinomycetota</taxon>
        <taxon>Coriobacteriia</taxon>
        <taxon>Eggerthellales</taxon>
        <taxon>Eggerthellaceae</taxon>
        <taxon>Gordonibacter</taxon>
    </lineage>
</organism>
<evidence type="ECO:0000256" key="6">
    <source>
        <dbReference type="ARBA" id="ARBA00012032"/>
    </source>
</evidence>
<dbReference type="Pfam" id="PF02574">
    <property type="entry name" value="S-methyl_trans"/>
    <property type="match status" value="1"/>
</dbReference>
<evidence type="ECO:0000256" key="10">
    <source>
        <dbReference type="ARBA" id="ARBA00022628"/>
    </source>
</evidence>
<feature type="region of interest" description="Disordered" evidence="20">
    <location>
        <begin position="634"/>
        <end position="655"/>
    </location>
</feature>
<reference evidence="26" key="3">
    <citation type="journal article" date="2019" name="Microbiol. Resour. Announc.">
        <title>Draft Genome Sequences of Type Strains of Gordonibacter faecihominis, Paraeggerthella hongkongensis, Parvibacter caecicola,Slackia equolifaciens, Slackia faecicanis, and Slackia isoflavoniconvertens.</title>
        <authorList>
            <person name="Danylec N."/>
            <person name="Stoll D.A."/>
            <person name="Dotsch A."/>
            <person name="Huch M."/>
        </authorList>
    </citation>
    <scope>NUCLEOTIDE SEQUENCE</scope>
    <source>
        <strain evidence="26">DSM 27213</strain>
    </source>
</reference>
<feature type="domain" description="B12-binding N-terminal" evidence="24">
    <location>
        <begin position="662"/>
        <end position="755"/>
    </location>
</feature>
<dbReference type="PANTHER" id="PTHR45833">
    <property type="entry name" value="METHIONINE SYNTHASE"/>
    <property type="match status" value="1"/>
</dbReference>
<keyword evidence="10" id="KW-0846">Cobalamin</keyword>
<feature type="binding site" evidence="19">
    <location>
        <position position="312"/>
    </location>
    <ligand>
        <name>Zn(2+)</name>
        <dbReference type="ChEBI" id="CHEBI:29105"/>
    </ligand>
</feature>
<evidence type="ECO:0000256" key="1">
    <source>
        <dbReference type="ARBA" id="ARBA00001700"/>
    </source>
</evidence>
<dbReference type="GO" id="GO:0008705">
    <property type="term" value="F:methionine synthase activity"/>
    <property type="evidence" value="ECO:0007669"/>
    <property type="project" value="UniProtKB-EC"/>
</dbReference>
<feature type="binding site" evidence="19">
    <location>
        <position position="313"/>
    </location>
    <ligand>
        <name>Zn(2+)</name>
        <dbReference type="ChEBI" id="CHEBI:29105"/>
    </ligand>
</feature>
<dbReference type="PROSITE" id="PS50970">
    <property type="entry name" value="HCY"/>
    <property type="match status" value="1"/>
</dbReference>